<dbReference type="Gene3D" id="3.20.20.190">
    <property type="entry name" value="Phosphatidylinositol (PI) phosphodiesterase"/>
    <property type="match status" value="1"/>
</dbReference>
<evidence type="ECO:0000313" key="2">
    <source>
        <dbReference type="EMBL" id="MCP9764632.1"/>
    </source>
</evidence>
<dbReference type="EMBL" id="RJUF01000175">
    <property type="protein sequence ID" value="MCP9764632.1"/>
    <property type="molecule type" value="Genomic_DNA"/>
</dbReference>
<dbReference type="InterPro" id="IPR030395">
    <property type="entry name" value="GP_PDE_dom"/>
</dbReference>
<dbReference type="SUPFAM" id="SSF51695">
    <property type="entry name" value="PLC-like phosphodiesterases"/>
    <property type="match status" value="1"/>
</dbReference>
<dbReference type="Proteomes" id="UP001204144">
    <property type="component" value="Unassembled WGS sequence"/>
</dbReference>
<gene>
    <name evidence="2" type="ORF">EGI31_16970</name>
</gene>
<dbReference type="InterPro" id="IPR017946">
    <property type="entry name" value="PLC-like_Pdiesterase_TIM-brl"/>
</dbReference>
<dbReference type="PANTHER" id="PTHR46211:SF14">
    <property type="entry name" value="GLYCEROPHOSPHODIESTER PHOSPHODIESTERASE"/>
    <property type="match status" value="1"/>
</dbReference>
<dbReference type="Pfam" id="PF03009">
    <property type="entry name" value="GDPD"/>
    <property type="match status" value="1"/>
</dbReference>
<feature type="domain" description="GP-PDE" evidence="1">
    <location>
        <begin position="8"/>
        <end position="280"/>
    </location>
</feature>
<comment type="caution">
    <text evidence="2">The sequence shown here is derived from an EMBL/GenBank/DDBJ whole genome shotgun (WGS) entry which is preliminary data.</text>
</comment>
<dbReference type="PROSITE" id="PS51704">
    <property type="entry name" value="GP_PDE"/>
    <property type="match status" value="1"/>
</dbReference>
<dbReference type="PANTHER" id="PTHR46211">
    <property type="entry name" value="GLYCEROPHOSPHORYL DIESTER PHOSPHODIESTERASE"/>
    <property type="match status" value="1"/>
</dbReference>
<dbReference type="GO" id="GO:0008081">
    <property type="term" value="F:phosphoric diester hydrolase activity"/>
    <property type="evidence" value="ECO:0007669"/>
    <property type="project" value="InterPro"/>
</dbReference>
<reference evidence="2 3" key="1">
    <citation type="submission" date="2018-11" db="EMBL/GenBank/DDBJ databases">
        <title>Novel bacteria species description.</title>
        <authorList>
            <person name="Han J.-H."/>
        </authorList>
    </citation>
    <scope>NUCLEOTIDE SEQUENCE [LARGE SCALE GENOMIC DNA]</scope>
    <source>
        <strain evidence="2 3">KCTC23259</strain>
    </source>
</reference>
<proteinExistence type="predicted"/>
<evidence type="ECO:0000313" key="3">
    <source>
        <dbReference type="Proteomes" id="UP001204144"/>
    </source>
</evidence>
<keyword evidence="3" id="KW-1185">Reference proteome</keyword>
<name>A0AAE3KTN2_9BACT</name>
<dbReference type="GO" id="GO:0006629">
    <property type="term" value="P:lipid metabolic process"/>
    <property type="evidence" value="ECO:0007669"/>
    <property type="project" value="InterPro"/>
</dbReference>
<dbReference type="AlphaFoldDB" id="A0AAE3KTN2"/>
<sequence>MEAQFENFEIHGHRGCRGLMPENTIPAFKKALELRVDYLELDVVISKDNKVVVSHEPFFNSTFSTKPNGEPIVSDNETNLYAMNYGEIRSYDVGLRGNPSFPEQFNVAAYKPLLSEVIDLVSDFQTAFFSNSVGLNIELKSLPVEYHITQPEPSEFVFLVLNDLNLVDSQVNIVLQSFDVTVLQILKAQRQSSRYFEISFLVEPEDNNEIDFNLEKLGFKPDIWSPNFSVLSKTKVDYLHQKGIKVIPWTVNEVADMNKMRDLGCDGLITDYPNRAIEYIKK</sequence>
<evidence type="ECO:0000259" key="1">
    <source>
        <dbReference type="PROSITE" id="PS51704"/>
    </source>
</evidence>
<organism evidence="2 3">
    <name type="scientific">Lacihabitans soyangensis</name>
    <dbReference type="NCBI Taxonomy" id="869394"/>
    <lineage>
        <taxon>Bacteria</taxon>
        <taxon>Pseudomonadati</taxon>
        <taxon>Bacteroidota</taxon>
        <taxon>Cytophagia</taxon>
        <taxon>Cytophagales</taxon>
        <taxon>Leadbetterellaceae</taxon>
        <taxon>Lacihabitans</taxon>
    </lineage>
</organism>
<protein>
    <submittedName>
        <fullName evidence="2">Glycerophosphodiester phosphodiesterase</fullName>
    </submittedName>
</protein>
<accession>A0AAE3KTN2</accession>